<reference evidence="2" key="1">
    <citation type="submission" date="2023-07" db="EMBL/GenBank/DDBJ databases">
        <authorList>
            <consortium name="AG Swart"/>
            <person name="Singh M."/>
            <person name="Singh A."/>
            <person name="Seah K."/>
            <person name="Emmerich C."/>
        </authorList>
    </citation>
    <scope>NUCLEOTIDE SEQUENCE</scope>
    <source>
        <strain evidence="2">DP1</strain>
    </source>
</reference>
<sequence>MNVVGGALKLKRPPNIAKNMRKNKKDKKDKKDKKEKKDKKSKKEGKSKKDKKSKSSKKSRKRDLKSSSKIEEVSKTEEQKGGIEDVFVNQAEDFISTTKKTAAELRFEEIQKQRRFNTKEGKTNLLKSHREKVQDYVDNYLEKMTDTFDIPKVGPG</sequence>
<proteinExistence type="predicted"/>
<evidence type="ECO:0000313" key="2">
    <source>
        <dbReference type="EMBL" id="CAI2374916.1"/>
    </source>
</evidence>
<dbReference type="AlphaFoldDB" id="A0AAD2CYY9"/>
<accession>A0AAD2CYY9</accession>
<dbReference type="PANTHER" id="PTHR13282">
    <property type="entry name" value="PROTEIN FAM32A"/>
    <property type="match status" value="1"/>
</dbReference>
<dbReference type="InterPro" id="IPR013865">
    <property type="entry name" value="FAM32A"/>
</dbReference>
<dbReference type="EMBL" id="CAMPGE010016350">
    <property type="protein sequence ID" value="CAI2374916.1"/>
    <property type="molecule type" value="Genomic_DNA"/>
</dbReference>
<name>A0AAD2CYY9_EUPCR</name>
<organism evidence="2 3">
    <name type="scientific">Euplotes crassus</name>
    <dbReference type="NCBI Taxonomy" id="5936"/>
    <lineage>
        <taxon>Eukaryota</taxon>
        <taxon>Sar</taxon>
        <taxon>Alveolata</taxon>
        <taxon>Ciliophora</taxon>
        <taxon>Intramacronucleata</taxon>
        <taxon>Spirotrichea</taxon>
        <taxon>Hypotrichia</taxon>
        <taxon>Euplotida</taxon>
        <taxon>Euplotidae</taxon>
        <taxon>Moneuplotes</taxon>
    </lineage>
</organism>
<dbReference type="PANTHER" id="PTHR13282:SF6">
    <property type="entry name" value="PROTEIN FAM32A"/>
    <property type="match status" value="1"/>
</dbReference>
<protein>
    <submittedName>
        <fullName evidence="2">Uncharacterized protein</fullName>
    </submittedName>
</protein>
<gene>
    <name evidence="2" type="ORF">ECRASSUSDP1_LOCUS16274</name>
</gene>
<feature type="region of interest" description="Disordered" evidence="1">
    <location>
        <begin position="1"/>
        <end position="82"/>
    </location>
</feature>
<dbReference type="Proteomes" id="UP001295684">
    <property type="component" value="Unassembled WGS sequence"/>
</dbReference>
<feature type="compositionally biased region" description="Basic and acidic residues" evidence="1">
    <location>
        <begin position="64"/>
        <end position="82"/>
    </location>
</feature>
<evidence type="ECO:0000256" key="1">
    <source>
        <dbReference type="SAM" id="MobiDB-lite"/>
    </source>
</evidence>
<feature type="compositionally biased region" description="Basic residues" evidence="1">
    <location>
        <begin position="19"/>
        <end position="63"/>
    </location>
</feature>
<evidence type="ECO:0000313" key="3">
    <source>
        <dbReference type="Proteomes" id="UP001295684"/>
    </source>
</evidence>
<dbReference type="GO" id="GO:0005730">
    <property type="term" value="C:nucleolus"/>
    <property type="evidence" value="ECO:0007669"/>
    <property type="project" value="TreeGrafter"/>
</dbReference>
<keyword evidence="3" id="KW-1185">Reference proteome</keyword>
<comment type="caution">
    <text evidence="2">The sequence shown here is derived from an EMBL/GenBank/DDBJ whole genome shotgun (WGS) entry which is preliminary data.</text>
</comment>